<dbReference type="SUPFAM" id="SSF88946">
    <property type="entry name" value="Sigma2 domain of RNA polymerase sigma factors"/>
    <property type="match status" value="1"/>
</dbReference>
<dbReference type="Pfam" id="PF08281">
    <property type="entry name" value="Sigma70_r4_2"/>
    <property type="match status" value="1"/>
</dbReference>
<dbReference type="SUPFAM" id="SSF88659">
    <property type="entry name" value="Sigma3 and sigma4 domains of RNA polymerase sigma factors"/>
    <property type="match status" value="1"/>
</dbReference>
<protein>
    <submittedName>
        <fullName evidence="8">RNA polymerase sigma-70 factor, ECF subfamily</fullName>
    </submittedName>
</protein>
<dbReference type="Pfam" id="PF04542">
    <property type="entry name" value="Sigma70_r2"/>
    <property type="match status" value="1"/>
</dbReference>
<dbReference type="InterPro" id="IPR013324">
    <property type="entry name" value="RNA_pol_sigma_r3/r4-like"/>
</dbReference>
<keyword evidence="9" id="KW-1185">Reference proteome</keyword>
<dbReference type="PANTHER" id="PTHR43133">
    <property type="entry name" value="RNA POLYMERASE ECF-TYPE SIGMA FACTO"/>
    <property type="match status" value="1"/>
</dbReference>
<evidence type="ECO:0000256" key="2">
    <source>
        <dbReference type="ARBA" id="ARBA00023015"/>
    </source>
</evidence>
<comment type="similarity">
    <text evidence="1">Belongs to the sigma-70 factor family. ECF subfamily.</text>
</comment>
<keyword evidence="3" id="KW-0731">Sigma factor</keyword>
<proteinExistence type="inferred from homology"/>
<dbReference type="InterPro" id="IPR039425">
    <property type="entry name" value="RNA_pol_sigma-70-like"/>
</dbReference>
<evidence type="ECO:0000259" key="7">
    <source>
        <dbReference type="Pfam" id="PF08281"/>
    </source>
</evidence>
<dbReference type="NCBIfam" id="TIGR02937">
    <property type="entry name" value="sigma70-ECF"/>
    <property type="match status" value="1"/>
</dbReference>
<evidence type="ECO:0000256" key="3">
    <source>
        <dbReference type="ARBA" id="ARBA00023082"/>
    </source>
</evidence>
<evidence type="ECO:0000256" key="1">
    <source>
        <dbReference type="ARBA" id="ARBA00010641"/>
    </source>
</evidence>
<dbReference type="InterPro" id="IPR013249">
    <property type="entry name" value="RNA_pol_sigma70_r4_t2"/>
</dbReference>
<evidence type="ECO:0000259" key="6">
    <source>
        <dbReference type="Pfam" id="PF04542"/>
    </source>
</evidence>
<dbReference type="InterPro" id="IPR013325">
    <property type="entry name" value="RNA_pol_sigma_r2"/>
</dbReference>
<dbReference type="InterPro" id="IPR007627">
    <property type="entry name" value="RNA_pol_sigma70_r2"/>
</dbReference>
<dbReference type="GO" id="GO:0006352">
    <property type="term" value="P:DNA-templated transcription initiation"/>
    <property type="evidence" value="ECO:0007669"/>
    <property type="project" value="InterPro"/>
</dbReference>
<dbReference type="Gene3D" id="1.10.1740.10">
    <property type="match status" value="1"/>
</dbReference>
<evidence type="ECO:0000256" key="5">
    <source>
        <dbReference type="ARBA" id="ARBA00023163"/>
    </source>
</evidence>
<dbReference type="STRING" id="1527.SAMN04489757_106149"/>
<dbReference type="EMBL" id="FOWD01000006">
    <property type="protein sequence ID" value="SFO01700.1"/>
    <property type="molecule type" value="Genomic_DNA"/>
</dbReference>
<dbReference type="InterPro" id="IPR014284">
    <property type="entry name" value="RNA_pol_sigma-70_dom"/>
</dbReference>
<dbReference type="OrthoDB" id="9795666at2"/>
<evidence type="ECO:0000313" key="8">
    <source>
        <dbReference type="EMBL" id="SFO01700.1"/>
    </source>
</evidence>
<accession>A0A1I5DRJ4</accession>
<dbReference type="GO" id="GO:0003677">
    <property type="term" value="F:DNA binding"/>
    <property type="evidence" value="ECO:0007669"/>
    <property type="project" value="UniProtKB-KW"/>
</dbReference>
<dbReference type="AlphaFoldDB" id="A0A1I5DRJ4"/>
<feature type="domain" description="RNA polymerase sigma-70 region 2" evidence="6">
    <location>
        <begin position="7"/>
        <end position="73"/>
    </location>
</feature>
<dbReference type="GO" id="GO:0016987">
    <property type="term" value="F:sigma factor activity"/>
    <property type="evidence" value="ECO:0007669"/>
    <property type="project" value="UniProtKB-KW"/>
</dbReference>
<feature type="domain" description="RNA polymerase sigma factor 70 region 4 type 2" evidence="7">
    <location>
        <begin position="101"/>
        <end position="153"/>
    </location>
</feature>
<gene>
    <name evidence="8" type="ORF">SAMN04489757_106149</name>
</gene>
<keyword evidence="2" id="KW-0805">Transcription regulation</keyword>
<organism evidence="8 9">
    <name type="scientific">Anaerocolumna aminovalerica</name>
    <dbReference type="NCBI Taxonomy" id="1527"/>
    <lineage>
        <taxon>Bacteria</taxon>
        <taxon>Bacillati</taxon>
        <taxon>Bacillota</taxon>
        <taxon>Clostridia</taxon>
        <taxon>Lachnospirales</taxon>
        <taxon>Lachnospiraceae</taxon>
        <taxon>Anaerocolumna</taxon>
    </lineage>
</organism>
<dbReference type="InterPro" id="IPR036388">
    <property type="entry name" value="WH-like_DNA-bd_sf"/>
</dbReference>
<evidence type="ECO:0000313" key="9">
    <source>
        <dbReference type="Proteomes" id="UP000198806"/>
    </source>
</evidence>
<dbReference type="PANTHER" id="PTHR43133:SF52">
    <property type="entry name" value="ECF RNA POLYMERASE SIGMA FACTOR SIGL"/>
    <property type="match status" value="1"/>
</dbReference>
<keyword evidence="5" id="KW-0804">Transcription</keyword>
<dbReference type="Proteomes" id="UP000198806">
    <property type="component" value="Unassembled WGS sequence"/>
</dbReference>
<sequence length="161" mass="18853">MDSMEQIYKEHAKTVYRYLLSLTHNEDLAEEITQETFYQAVRCAGKYDGSCKISTWLCAIAKNSWLAWMKKNKEIVISDDKIEEDTVCSAEDMVISDISKVELMRKLHQLKEPLREVIYLRLAGDLSFREIGDIMGMSENWARVNYFRGKEKLLKEVKKDE</sequence>
<reference evidence="8 9" key="1">
    <citation type="submission" date="2016-10" db="EMBL/GenBank/DDBJ databases">
        <authorList>
            <person name="de Groot N.N."/>
        </authorList>
    </citation>
    <scope>NUCLEOTIDE SEQUENCE [LARGE SCALE GENOMIC DNA]</scope>
    <source>
        <strain evidence="8 9">DSM 1283</strain>
    </source>
</reference>
<name>A0A1I5DRJ4_9FIRM</name>
<dbReference type="Gene3D" id="1.10.10.10">
    <property type="entry name" value="Winged helix-like DNA-binding domain superfamily/Winged helix DNA-binding domain"/>
    <property type="match status" value="1"/>
</dbReference>
<evidence type="ECO:0000256" key="4">
    <source>
        <dbReference type="ARBA" id="ARBA00023125"/>
    </source>
</evidence>
<keyword evidence="4" id="KW-0238">DNA-binding</keyword>